<reference evidence="2 3" key="1">
    <citation type="submission" date="2017-02" db="EMBL/GenBank/DDBJ databases">
        <title>Genome sequence of Microcystis aeruginosa KW.</title>
        <authorList>
            <person name="Oh H.-M."/>
            <person name="Ahn C.-Y."/>
            <person name="Jeong H."/>
            <person name="Srivastava A."/>
            <person name="Lee H.-G."/>
            <person name="Kang S.-R."/>
        </authorList>
    </citation>
    <scope>NUCLEOTIDE SEQUENCE [LARGE SCALE GENOMIC DNA]</scope>
    <source>
        <strain evidence="2 3">KW</strain>
    </source>
</reference>
<dbReference type="PANTHER" id="PTHR22916:SF67">
    <property type="entry name" value="COLANIC ACID BIOSYNTHESIS GLYCOSYL TRANSFERASE WCAE-RELATED"/>
    <property type="match status" value="1"/>
</dbReference>
<dbReference type="Pfam" id="PF00535">
    <property type="entry name" value="Glycos_transf_2"/>
    <property type="match status" value="1"/>
</dbReference>
<dbReference type="InterPro" id="IPR001173">
    <property type="entry name" value="Glyco_trans_2-like"/>
</dbReference>
<proteinExistence type="predicted"/>
<dbReference type="GO" id="GO:0016740">
    <property type="term" value="F:transferase activity"/>
    <property type="evidence" value="ECO:0007669"/>
    <property type="project" value="UniProtKB-KW"/>
</dbReference>
<evidence type="ECO:0000313" key="2">
    <source>
        <dbReference type="EMBL" id="OPF17726.1"/>
    </source>
</evidence>
<evidence type="ECO:0000313" key="3">
    <source>
        <dbReference type="Proteomes" id="UP000189835"/>
    </source>
</evidence>
<dbReference type="EMBL" id="MVGR01000004">
    <property type="protein sequence ID" value="OPF17726.1"/>
    <property type="molecule type" value="Genomic_DNA"/>
</dbReference>
<dbReference type="Gene3D" id="3.90.550.10">
    <property type="entry name" value="Spore Coat Polysaccharide Biosynthesis Protein SpsA, Chain A"/>
    <property type="match status" value="1"/>
</dbReference>
<comment type="caution">
    <text evidence="2">The sequence shown here is derived from an EMBL/GenBank/DDBJ whole genome shotgun (WGS) entry which is preliminary data.</text>
</comment>
<protein>
    <submittedName>
        <fullName evidence="2">Glycosyl transferase</fullName>
    </submittedName>
</protein>
<organism evidence="2 3">
    <name type="scientific">Microcystis aeruginosa KW</name>
    <dbReference type="NCBI Taxonomy" id="1960155"/>
    <lineage>
        <taxon>Bacteria</taxon>
        <taxon>Bacillati</taxon>
        <taxon>Cyanobacteriota</taxon>
        <taxon>Cyanophyceae</taxon>
        <taxon>Oscillatoriophycideae</taxon>
        <taxon>Chroococcales</taxon>
        <taxon>Microcystaceae</taxon>
        <taxon>Microcystis</taxon>
    </lineage>
</organism>
<gene>
    <name evidence="2" type="ORF">B1L04_17645</name>
</gene>
<evidence type="ECO:0000259" key="1">
    <source>
        <dbReference type="Pfam" id="PF00535"/>
    </source>
</evidence>
<name>A0A1V4BTF8_MICAE</name>
<dbReference type="CDD" id="cd06433">
    <property type="entry name" value="GT_2_WfgS_like"/>
    <property type="match status" value="1"/>
</dbReference>
<feature type="domain" description="Glycosyltransferase 2-like" evidence="1">
    <location>
        <begin position="84"/>
        <end position="188"/>
    </location>
</feature>
<dbReference type="PANTHER" id="PTHR22916">
    <property type="entry name" value="GLYCOSYLTRANSFERASE"/>
    <property type="match status" value="1"/>
</dbReference>
<dbReference type="RefSeq" id="WP_079208794.1">
    <property type="nucleotide sequence ID" value="NZ_MVGR01000004.1"/>
</dbReference>
<accession>A0A1V4BTF8</accession>
<sequence length="350" mass="39891">MTLPPVNQDKDAIALDPNFSTTRLVTQEKPVITNDPLSKVQSVLFLPPNPERKGEGGLRTQGYFKRSYNEESGFSDNLPLPLVTIITVVFNGEKHLEQTIQSVINQTYDNVEYIVIDGGSTDGTVDIIRKYEDKIDYWVSEPDGGLYYAMNKGIQLATGELIGLINSDDFYNDGTISKVTDQYVNPQKLRSVIISGAIFRTDSQGNIKIRLYTSHKSLEEQIEWRMPLHHPATFVSCDVYKTIGAFNTKYKIAGDYDFIYRAFHSHKVKFLIIDDFLTSMRLGGLSEEGIMSIWIKAKENFQVRKDNISLAKNFLIFLFVLLVNGIKQIVKPLLSDTLLSTYYRYRHTRD</sequence>
<dbReference type="SUPFAM" id="SSF53448">
    <property type="entry name" value="Nucleotide-diphospho-sugar transferases"/>
    <property type="match status" value="1"/>
</dbReference>
<dbReference type="Proteomes" id="UP000189835">
    <property type="component" value="Unassembled WGS sequence"/>
</dbReference>
<dbReference type="AlphaFoldDB" id="A0A1V4BTF8"/>
<keyword evidence="2" id="KW-0808">Transferase</keyword>
<dbReference type="InterPro" id="IPR029044">
    <property type="entry name" value="Nucleotide-diphossugar_trans"/>
</dbReference>